<feature type="compositionally biased region" description="Basic and acidic residues" evidence="1">
    <location>
        <begin position="634"/>
        <end position="652"/>
    </location>
</feature>
<feature type="compositionally biased region" description="Low complexity" evidence="1">
    <location>
        <begin position="44"/>
        <end position="63"/>
    </location>
</feature>
<feature type="compositionally biased region" description="Basic and acidic residues" evidence="1">
    <location>
        <begin position="111"/>
        <end position="123"/>
    </location>
</feature>
<feature type="compositionally biased region" description="Polar residues" evidence="1">
    <location>
        <begin position="1255"/>
        <end position="1266"/>
    </location>
</feature>
<feature type="compositionally biased region" description="Basic residues" evidence="1">
    <location>
        <begin position="1293"/>
        <end position="1305"/>
    </location>
</feature>
<name>A0AA38J194_9CUCU</name>
<feature type="compositionally biased region" description="Polar residues" evidence="1">
    <location>
        <begin position="505"/>
        <end position="519"/>
    </location>
</feature>
<feature type="compositionally biased region" description="Polar residues" evidence="1">
    <location>
        <begin position="653"/>
        <end position="665"/>
    </location>
</feature>
<evidence type="ECO:0000313" key="2">
    <source>
        <dbReference type="EMBL" id="KAJ3662744.1"/>
    </source>
</evidence>
<feature type="compositionally biased region" description="Low complexity" evidence="1">
    <location>
        <begin position="163"/>
        <end position="177"/>
    </location>
</feature>
<gene>
    <name evidence="2" type="ORF">Zmor_007074</name>
</gene>
<feature type="compositionally biased region" description="Basic and acidic residues" evidence="1">
    <location>
        <begin position="530"/>
        <end position="566"/>
    </location>
</feature>
<dbReference type="Proteomes" id="UP001168821">
    <property type="component" value="Unassembled WGS sequence"/>
</dbReference>
<protein>
    <submittedName>
        <fullName evidence="2">Uncharacterized protein</fullName>
    </submittedName>
</protein>
<keyword evidence="3" id="KW-1185">Reference proteome</keyword>
<feature type="compositionally biased region" description="Basic and acidic residues" evidence="1">
    <location>
        <begin position="407"/>
        <end position="423"/>
    </location>
</feature>
<feature type="compositionally biased region" description="Polar residues" evidence="1">
    <location>
        <begin position="92"/>
        <end position="105"/>
    </location>
</feature>
<feature type="compositionally biased region" description="Acidic residues" evidence="1">
    <location>
        <begin position="836"/>
        <end position="848"/>
    </location>
</feature>
<feature type="compositionally biased region" description="Basic residues" evidence="1">
    <location>
        <begin position="1065"/>
        <end position="1074"/>
    </location>
</feature>
<feature type="compositionally biased region" description="Low complexity" evidence="1">
    <location>
        <begin position="80"/>
        <end position="91"/>
    </location>
</feature>
<feature type="region of interest" description="Disordered" evidence="1">
    <location>
        <begin position="313"/>
        <end position="340"/>
    </location>
</feature>
<feature type="region of interest" description="Disordered" evidence="1">
    <location>
        <begin position="395"/>
        <end position="719"/>
    </location>
</feature>
<accession>A0AA38J194</accession>
<comment type="caution">
    <text evidence="2">The sequence shown here is derived from an EMBL/GenBank/DDBJ whole genome shotgun (WGS) entry which is preliminary data.</text>
</comment>
<dbReference type="EMBL" id="JALNTZ010000002">
    <property type="protein sequence ID" value="KAJ3662744.1"/>
    <property type="molecule type" value="Genomic_DNA"/>
</dbReference>
<feature type="compositionally biased region" description="Acidic residues" evidence="1">
    <location>
        <begin position="1174"/>
        <end position="1186"/>
    </location>
</feature>
<evidence type="ECO:0000256" key="1">
    <source>
        <dbReference type="SAM" id="MobiDB-lite"/>
    </source>
</evidence>
<feature type="compositionally biased region" description="Basic and acidic residues" evidence="1">
    <location>
        <begin position="985"/>
        <end position="995"/>
    </location>
</feature>
<proteinExistence type="predicted"/>
<feature type="compositionally biased region" description="Basic and acidic residues" evidence="1">
    <location>
        <begin position="1234"/>
        <end position="1243"/>
    </location>
</feature>
<feature type="compositionally biased region" description="Low complexity" evidence="1">
    <location>
        <begin position="19"/>
        <end position="32"/>
    </location>
</feature>
<feature type="region of interest" description="Disordered" evidence="1">
    <location>
        <begin position="972"/>
        <end position="1346"/>
    </location>
</feature>
<feature type="compositionally biased region" description="Basic and acidic residues" evidence="1">
    <location>
        <begin position="821"/>
        <end position="830"/>
    </location>
</feature>
<reference evidence="2" key="1">
    <citation type="journal article" date="2023" name="G3 (Bethesda)">
        <title>Whole genome assemblies of Zophobas morio and Tenebrio molitor.</title>
        <authorList>
            <person name="Kaur S."/>
            <person name="Stinson S.A."/>
            <person name="diCenzo G.C."/>
        </authorList>
    </citation>
    <scope>NUCLEOTIDE SEQUENCE</scope>
    <source>
        <strain evidence="2">QUZm001</strain>
    </source>
</reference>
<feature type="compositionally biased region" description="Basic and acidic residues" evidence="1">
    <location>
        <begin position="1"/>
        <end position="15"/>
    </location>
</feature>
<sequence length="1406" mass="156080">MPRKTPVRELQKEEPVIGSPLRRSSRLNNSSPVPTKVISRRNSASETSTSTPVVTRSRRSSFSQEIQPGEDPQADKKKTTSTVRTRRSSLTQSNDAQTPVETTAKTRARSSSKESDQVPEVKKATGRRRSITEDSENGQDASKKITRSRSSSATKKNENADVPASTPIKKSSPPSTTDVLESIEEANKEVESPSGTPSKKYKRRVTEVSKIDFDLSIINEASLTDEELSPHKKSALMDKSEDQPKKSSNEKDVLETAKSEDTSEKVDTEETIKISSKNEPDVDSEVTKEGSPDKKNYVSEKLDLTVSESSFNLQLSPLENGDQNKSVANNKENISPKESVCEPMEVDEVFEESSPVKKKILKSPKVSANIEINEVDKKIQVAAEITDKMAEFLSEKILANSPKNKQGKTDGKNEKNLSLKESDNVNDTKNAEGEVSEQVEKNSVSMTEGEVVEESKLVQDLSRELPESEKKVEETHEASLTKNKSELNKSTEIRIEEQSTDKESLNVSSSTKIEKSTQVCEPIESVKSSPSKENHESDVMDNATEKISTEPSGDHLVKDAAEEKSPRKTPSKAASIKRKSDSFQEQTELTEPAVSKDSSTSPKVASIKRKSDSFQEPAVSKDSSTSPKVPSIKRKSDSFQEKTAPRESEPSKDSNISETAVTVTNDEPIVEPEEPSTVEEKTSLNKDREEEIEKDPSEKSCTEEQVVNSEESSSDTDNIPSVILKEKEHIIVSSQNGSKVPRQIKIEEIVSVSESCTDEDLDLEVKTINENKAASPGKRSRKENWVSLCDSDSSDETFTPQKETSVDKLDSKYSIATHGKTQKEKNRSESSSEVVELTDGEDSNEVFDEPSGKDDTEAVNQTITAEPEENKIKKEKKDLNLSTSSLKKRPSDRRSITLQETIKAGDDPEEKLSGHIHKVVDLFCASIKNKSDLSINVSMEYAEHVSDSEDESGNIDVVNISLTASDFNEVVVETEKGSKRRKVCRVSDADVKSPEKPPTNENEVELTSDSPHEISQNSSIINEGEKTGSAKKRKKRKSDALQSENIAVKTSPKVSFSTDTEQKSKSPKKGKKRRSTGDLSASENELTEQREQKTSPVKKPVPLTPFKSSKEMQPEDSSESFEETSEDEENNESNISSYNLFSASFEDSDVNDLSWRPDEDVDSDSSDSEINISDVEEEEDVTDLQDELPTVLTTKERRKINSRSSSEETSPGRKMKKIPRRKSTSFAEDATQDPVKETEDKVNKNKKRKLFRPSTAHNLSQAFASSETEEKPTLEQTASADKIVKQSKDPKLGQKKLKSKSKKSKQTFSSESIECILPETSEVQEKPVKISRKRRHPSASSVNSEEPTKIVVDNTYVTTKRKMKKVNKKHVLPNTIEPSAGNIKNSKRLRMKPSTKMNSGWDVTTM</sequence>
<feature type="compositionally biased region" description="Basic and acidic residues" evidence="1">
    <location>
        <begin position="453"/>
        <end position="504"/>
    </location>
</feature>
<feature type="compositionally biased region" description="Basic and acidic residues" evidence="1">
    <location>
        <begin position="678"/>
        <end position="702"/>
    </location>
</feature>
<feature type="region of interest" description="Disordered" evidence="1">
    <location>
        <begin position="1"/>
        <end position="300"/>
    </location>
</feature>
<feature type="compositionally biased region" description="Basic and acidic residues" evidence="1">
    <location>
        <begin position="204"/>
        <end position="213"/>
    </location>
</feature>
<evidence type="ECO:0000313" key="3">
    <source>
        <dbReference type="Proteomes" id="UP001168821"/>
    </source>
</evidence>
<feature type="compositionally biased region" description="Acidic residues" evidence="1">
    <location>
        <begin position="1114"/>
        <end position="1131"/>
    </location>
</feature>
<organism evidence="2 3">
    <name type="scientific">Zophobas morio</name>
    <dbReference type="NCBI Taxonomy" id="2755281"/>
    <lineage>
        <taxon>Eukaryota</taxon>
        <taxon>Metazoa</taxon>
        <taxon>Ecdysozoa</taxon>
        <taxon>Arthropoda</taxon>
        <taxon>Hexapoda</taxon>
        <taxon>Insecta</taxon>
        <taxon>Pterygota</taxon>
        <taxon>Neoptera</taxon>
        <taxon>Endopterygota</taxon>
        <taxon>Coleoptera</taxon>
        <taxon>Polyphaga</taxon>
        <taxon>Cucujiformia</taxon>
        <taxon>Tenebrionidae</taxon>
        <taxon>Zophobas</taxon>
    </lineage>
</organism>
<feature type="compositionally biased region" description="Polar residues" evidence="1">
    <location>
        <begin position="999"/>
        <end position="1021"/>
    </location>
</feature>
<feature type="compositionally biased region" description="Basic residues" evidence="1">
    <location>
        <begin position="1213"/>
        <end position="1223"/>
    </location>
</feature>
<feature type="compositionally biased region" description="Basic and acidic residues" evidence="1">
    <location>
        <begin position="868"/>
        <end position="879"/>
    </location>
</feature>
<feature type="compositionally biased region" description="Polar residues" evidence="1">
    <location>
        <begin position="313"/>
        <end position="333"/>
    </location>
</feature>
<feature type="region of interest" description="Disordered" evidence="1">
    <location>
        <begin position="769"/>
        <end position="911"/>
    </location>
</feature>
<feature type="compositionally biased region" description="Basic and acidic residues" evidence="1">
    <location>
        <begin position="235"/>
        <end position="300"/>
    </location>
</feature>
<feature type="compositionally biased region" description="Basic and acidic residues" evidence="1">
    <location>
        <begin position="1282"/>
        <end position="1292"/>
    </location>
</feature>
<feature type="compositionally biased region" description="Acidic residues" evidence="1">
    <location>
        <begin position="668"/>
        <end position="677"/>
    </location>
</feature>